<dbReference type="EMBL" id="OY726397">
    <property type="protein sequence ID" value="CAJ1508442.1"/>
    <property type="molecule type" value="Genomic_DNA"/>
</dbReference>
<reference evidence="1 2" key="1">
    <citation type="submission" date="2023-08" db="EMBL/GenBank/DDBJ databases">
        <authorList>
            <person name="Folkvardsen B D."/>
            <person name="Norman A."/>
        </authorList>
    </citation>
    <scope>NUCLEOTIDE SEQUENCE [LARGE SCALE GENOMIC DNA]</scope>
    <source>
        <strain evidence="1 2">Mu0053</strain>
    </source>
</reference>
<evidence type="ECO:0000313" key="2">
    <source>
        <dbReference type="Proteomes" id="UP001190465"/>
    </source>
</evidence>
<organism evidence="1 2">
    <name type="scientific">[Mycobacterium] burgundiense</name>
    <dbReference type="NCBI Taxonomy" id="3064286"/>
    <lineage>
        <taxon>Bacteria</taxon>
        <taxon>Bacillati</taxon>
        <taxon>Actinomycetota</taxon>
        <taxon>Actinomycetes</taxon>
        <taxon>Mycobacteriales</taxon>
        <taxon>Mycobacteriaceae</taxon>
        <taxon>Mycolicibacterium</taxon>
    </lineage>
</organism>
<gene>
    <name evidence="1" type="ORF">MU0053_003848</name>
</gene>
<keyword evidence="2" id="KW-1185">Reference proteome</keyword>
<dbReference type="InterPro" id="IPR021417">
    <property type="entry name" value="DUF3060"/>
</dbReference>
<evidence type="ECO:0000313" key="1">
    <source>
        <dbReference type="EMBL" id="CAJ1508442.1"/>
    </source>
</evidence>
<accession>A0ABM9M1E2</accession>
<dbReference type="Pfam" id="PF11259">
    <property type="entry name" value="DUF3060"/>
    <property type="match status" value="1"/>
</dbReference>
<name>A0ABM9M1E2_9MYCO</name>
<sequence length="107" mass="11218">MLTGIAAPATAHANYDVHITGVGVTQTVDCNGGTLFVNGASNTITALGTCWAVTVQGSTNTVVADHVVHDITVYGWDQTAYFKDGSPALIDRGRELGMTNRLERVPA</sequence>
<protein>
    <submittedName>
        <fullName evidence="1">DUF3060 domain-containing protein</fullName>
    </submittedName>
</protein>
<dbReference type="Proteomes" id="UP001190465">
    <property type="component" value="Chromosome"/>
</dbReference>
<proteinExistence type="predicted"/>